<dbReference type="Gene3D" id="1.20.58.760">
    <property type="entry name" value="Peptidase M41"/>
    <property type="match status" value="1"/>
</dbReference>
<gene>
    <name evidence="15" type="primary">Afg3l1</name>
    <name evidence="15" type="ORF">Anas_05811</name>
</gene>
<keyword evidence="11" id="KW-0645">Protease</keyword>
<dbReference type="Pfam" id="PF01434">
    <property type="entry name" value="Peptidase_M41"/>
    <property type="match status" value="1"/>
</dbReference>
<evidence type="ECO:0000256" key="6">
    <source>
        <dbReference type="ARBA" id="ARBA00022723"/>
    </source>
</evidence>
<dbReference type="EMBL" id="SEYY01018436">
    <property type="protein sequence ID" value="KAB7499360.1"/>
    <property type="molecule type" value="Genomic_DNA"/>
</dbReference>
<proteinExistence type="inferred from homology"/>
<evidence type="ECO:0000256" key="13">
    <source>
        <dbReference type="SAM" id="MobiDB-lite"/>
    </source>
</evidence>
<evidence type="ECO:0000256" key="1">
    <source>
        <dbReference type="ARBA" id="ARBA00001947"/>
    </source>
</evidence>
<dbReference type="PANTHER" id="PTHR43655">
    <property type="entry name" value="ATP-DEPENDENT PROTEASE"/>
    <property type="match status" value="1"/>
</dbReference>
<evidence type="ECO:0000256" key="4">
    <source>
        <dbReference type="ARBA" id="ARBA00010550"/>
    </source>
</evidence>
<dbReference type="InterPro" id="IPR050928">
    <property type="entry name" value="ATP-dep_Zn_Metalloprotease"/>
</dbReference>
<evidence type="ECO:0000259" key="14">
    <source>
        <dbReference type="Pfam" id="PF01434"/>
    </source>
</evidence>
<dbReference type="FunFam" id="1.20.58.760:FF:000003">
    <property type="entry name" value="AFG3-like AAA ATPase 2"/>
    <property type="match status" value="1"/>
</dbReference>
<keyword evidence="9" id="KW-0067">ATP-binding</keyword>
<keyword evidence="5" id="KW-0812">Transmembrane</keyword>
<evidence type="ECO:0000313" key="16">
    <source>
        <dbReference type="Proteomes" id="UP000326759"/>
    </source>
</evidence>
<organism evidence="15 16">
    <name type="scientific">Armadillidium nasatum</name>
    <dbReference type="NCBI Taxonomy" id="96803"/>
    <lineage>
        <taxon>Eukaryota</taxon>
        <taxon>Metazoa</taxon>
        <taxon>Ecdysozoa</taxon>
        <taxon>Arthropoda</taxon>
        <taxon>Crustacea</taxon>
        <taxon>Multicrustacea</taxon>
        <taxon>Malacostraca</taxon>
        <taxon>Eumalacostraca</taxon>
        <taxon>Peracarida</taxon>
        <taxon>Isopoda</taxon>
        <taxon>Oniscidea</taxon>
        <taxon>Crinocheta</taxon>
        <taxon>Armadillidiidae</taxon>
        <taxon>Armadillidium</taxon>
    </lineage>
</organism>
<keyword evidence="16" id="KW-1185">Reference proteome</keyword>
<evidence type="ECO:0000256" key="11">
    <source>
        <dbReference type="ARBA" id="ARBA00023049"/>
    </source>
</evidence>
<evidence type="ECO:0000256" key="10">
    <source>
        <dbReference type="ARBA" id="ARBA00022989"/>
    </source>
</evidence>
<dbReference type="GO" id="GO:0004176">
    <property type="term" value="F:ATP-dependent peptidase activity"/>
    <property type="evidence" value="ECO:0007669"/>
    <property type="project" value="InterPro"/>
</dbReference>
<evidence type="ECO:0000256" key="9">
    <source>
        <dbReference type="ARBA" id="ARBA00022840"/>
    </source>
</evidence>
<dbReference type="Proteomes" id="UP000326759">
    <property type="component" value="Unassembled WGS sequence"/>
</dbReference>
<keyword evidence="7" id="KW-0547">Nucleotide-binding</keyword>
<protein>
    <submittedName>
        <fullName evidence="15">AFG3-like protein 1</fullName>
    </submittedName>
</protein>
<evidence type="ECO:0000256" key="3">
    <source>
        <dbReference type="ARBA" id="ARBA00004370"/>
    </source>
</evidence>
<evidence type="ECO:0000256" key="8">
    <source>
        <dbReference type="ARBA" id="ARBA00022833"/>
    </source>
</evidence>
<evidence type="ECO:0000256" key="7">
    <source>
        <dbReference type="ARBA" id="ARBA00022741"/>
    </source>
</evidence>
<dbReference type="GO" id="GO:0046872">
    <property type="term" value="F:metal ion binding"/>
    <property type="evidence" value="ECO:0007669"/>
    <property type="project" value="UniProtKB-KW"/>
</dbReference>
<evidence type="ECO:0000256" key="2">
    <source>
        <dbReference type="ARBA" id="ARBA00004173"/>
    </source>
</evidence>
<reference evidence="15 16" key="1">
    <citation type="journal article" date="2019" name="PLoS Biol.">
        <title>Sex chromosomes control vertical transmission of feminizing Wolbachia symbionts in an isopod.</title>
        <authorList>
            <person name="Becking T."/>
            <person name="Chebbi M.A."/>
            <person name="Giraud I."/>
            <person name="Moumen B."/>
            <person name="Laverre T."/>
            <person name="Caubet Y."/>
            <person name="Peccoud J."/>
            <person name="Gilbert C."/>
            <person name="Cordaux R."/>
        </authorList>
    </citation>
    <scope>NUCLEOTIDE SEQUENCE [LARGE SCALE GENOMIC DNA]</scope>
    <source>
        <strain evidence="15">ANa2</strain>
        <tissue evidence="15">Whole body excluding digestive tract and cuticle</tissue>
    </source>
</reference>
<feature type="region of interest" description="Disordered" evidence="13">
    <location>
        <begin position="207"/>
        <end position="243"/>
    </location>
</feature>
<accession>A0A5N5T361</accession>
<comment type="similarity">
    <text evidence="4">In the N-terminal section; belongs to the AAA ATPase family.</text>
</comment>
<dbReference type="AlphaFoldDB" id="A0A5N5T361"/>
<sequence length="243" mass="27843">MEKKTNVLQPNEKKTVAYHEAGHAVCGWFLEHADPLLKVSIIPRGKGLGYAQYLPKEQYLFTQEQLFDRMCVMLGGRVSEQIFFGKVTTGAQDDLQKVTKSAYAQIVQYGMNERIGHRVYHIPEPGEMVMEKPYSESTAQAIDEEVKLLIDRAYNRTMDLLTEHKENILKIAERLLQREILGREDLIELLGPRPYAEKSTYEEFVAGTGSFEENTELPEGLKQWNESREPSKEEEEQTNKAGT</sequence>
<evidence type="ECO:0000256" key="12">
    <source>
        <dbReference type="ARBA" id="ARBA00023136"/>
    </source>
</evidence>
<dbReference type="GO" id="GO:0004222">
    <property type="term" value="F:metalloendopeptidase activity"/>
    <property type="evidence" value="ECO:0007669"/>
    <property type="project" value="InterPro"/>
</dbReference>
<dbReference type="OrthoDB" id="1413014at2759"/>
<dbReference type="GO" id="GO:0005745">
    <property type="term" value="C:m-AAA complex"/>
    <property type="evidence" value="ECO:0007669"/>
    <property type="project" value="TreeGrafter"/>
</dbReference>
<name>A0A5N5T361_9CRUS</name>
<dbReference type="InterPro" id="IPR000642">
    <property type="entry name" value="Peptidase_M41"/>
</dbReference>
<dbReference type="SUPFAM" id="SSF140990">
    <property type="entry name" value="FtsH protease domain-like"/>
    <property type="match status" value="1"/>
</dbReference>
<keyword evidence="11" id="KW-0378">Hydrolase</keyword>
<keyword evidence="8" id="KW-0862">Zinc</keyword>
<dbReference type="GO" id="GO:0034982">
    <property type="term" value="P:mitochondrial protein processing"/>
    <property type="evidence" value="ECO:0007669"/>
    <property type="project" value="TreeGrafter"/>
</dbReference>
<keyword evidence="10" id="KW-1133">Transmembrane helix</keyword>
<dbReference type="PANTHER" id="PTHR43655:SF2">
    <property type="entry name" value="AFG3 LIKE MATRIX AAA PEPTIDASE SUBUNIT 2, ISOFORM A"/>
    <property type="match status" value="1"/>
</dbReference>
<comment type="subcellular location">
    <subcellularLocation>
        <location evidence="3">Membrane</location>
    </subcellularLocation>
    <subcellularLocation>
        <location evidence="2">Mitochondrion</location>
    </subcellularLocation>
</comment>
<feature type="domain" description="Peptidase M41" evidence="14">
    <location>
        <begin position="7"/>
        <end position="188"/>
    </location>
</feature>
<dbReference type="InterPro" id="IPR037219">
    <property type="entry name" value="Peptidase_M41-like"/>
</dbReference>
<evidence type="ECO:0000313" key="15">
    <source>
        <dbReference type="EMBL" id="KAB7499360.1"/>
    </source>
</evidence>
<keyword evidence="11" id="KW-0482">Metalloprotease</keyword>
<keyword evidence="12" id="KW-0472">Membrane</keyword>
<comment type="caution">
    <text evidence="15">The sequence shown here is derived from an EMBL/GenBank/DDBJ whole genome shotgun (WGS) entry which is preliminary data.</text>
</comment>
<comment type="cofactor">
    <cofactor evidence="1">
        <name>Zn(2+)</name>
        <dbReference type="ChEBI" id="CHEBI:29105"/>
    </cofactor>
</comment>
<keyword evidence="6" id="KW-0479">Metal-binding</keyword>
<evidence type="ECO:0000256" key="5">
    <source>
        <dbReference type="ARBA" id="ARBA00022692"/>
    </source>
</evidence>
<dbReference type="GO" id="GO:0005524">
    <property type="term" value="F:ATP binding"/>
    <property type="evidence" value="ECO:0007669"/>
    <property type="project" value="UniProtKB-KW"/>
</dbReference>